<dbReference type="GO" id="GO:0004672">
    <property type="term" value="F:protein kinase activity"/>
    <property type="evidence" value="ECO:0007669"/>
    <property type="project" value="InterPro"/>
</dbReference>
<evidence type="ECO:0000313" key="4">
    <source>
        <dbReference type="Proteomes" id="UP000685013"/>
    </source>
</evidence>
<sequence>MSEAKLLGGVQHRNVVALLGYCVHGSEKLLVYEYVSNESLDKLLFSKPRILGPRHTKSHTKTAFSSDVGTSGVSYSSALTTNTVSATEIDSRASSVSRGHDTRGKRPVEG</sequence>
<protein>
    <submittedName>
        <fullName evidence="3">G-type lectin S-receptor-like serine/threonine-protein kinase</fullName>
    </submittedName>
</protein>
<organism evidence="3 4">
    <name type="scientific">Cucurbita argyrosperma subsp. sororia</name>
    <dbReference type="NCBI Taxonomy" id="37648"/>
    <lineage>
        <taxon>Eukaryota</taxon>
        <taxon>Viridiplantae</taxon>
        <taxon>Streptophyta</taxon>
        <taxon>Embryophyta</taxon>
        <taxon>Tracheophyta</taxon>
        <taxon>Spermatophyta</taxon>
        <taxon>Magnoliopsida</taxon>
        <taxon>eudicotyledons</taxon>
        <taxon>Gunneridae</taxon>
        <taxon>Pentapetalae</taxon>
        <taxon>rosids</taxon>
        <taxon>fabids</taxon>
        <taxon>Cucurbitales</taxon>
        <taxon>Cucurbitaceae</taxon>
        <taxon>Cucurbiteae</taxon>
        <taxon>Cucurbita</taxon>
    </lineage>
</organism>
<evidence type="ECO:0000256" key="1">
    <source>
        <dbReference type="SAM" id="MobiDB-lite"/>
    </source>
</evidence>
<dbReference type="InterPro" id="IPR001245">
    <property type="entry name" value="Ser-Thr/Tyr_kinase_cat_dom"/>
</dbReference>
<keyword evidence="3" id="KW-0418">Kinase</keyword>
<dbReference type="Proteomes" id="UP000685013">
    <property type="component" value="Chromosome 4"/>
</dbReference>
<reference evidence="3 4" key="1">
    <citation type="journal article" date="2021" name="Hortic Res">
        <title>The domestication of Cucurbita argyrosperma as revealed by the genome of its wild relative.</title>
        <authorList>
            <person name="Barrera-Redondo J."/>
            <person name="Sanchez-de la Vega G."/>
            <person name="Aguirre-Liguori J.A."/>
            <person name="Castellanos-Morales G."/>
            <person name="Gutierrez-Guerrero Y.T."/>
            <person name="Aguirre-Dugua X."/>
            <person name="Aguirre-Planter E."/>
            <person name="Tenaillon M.I."/>
            <person name="Lira-Saade R."/>
            <person name="Eguiarte L.E."/>
        </authorList>
    </citation>
    <scope>NUCLEOTIDE SEQUENCE [LARGE SCALE GENOMIC DNA]</scope>
    <source>
        <strain evidence="3">JBR-2021</strain>
    </source>
</reference>
<name>A0AAV6NM79_9ROSI</name>
<evidence type="ECO:0000259" key="2">
    <source>
        <dbReference type="Pfam" id="PF07714"/>
    </source>
</evidence>
<evidence type="ECO:0000313" key="3">
    <source>
        <dbReference type="EMBL" id="KAG6599906.1"/>
    </source>
</evidence>
<dbReference type="Pfam" id="PF07714">
    <property type="entry name" value="PK_Tyr_Ser-Thr"/>
    <property type="match status" value="1"/>
</dbReference>
<feature type="compositionally biased region" description="Polar residues" evidence="1">
    <location>
        <begin position="87"/>
        <end position="97"/>
    </location>
</feature>
<accession>A0AAV6NM79</accession>
<keyword evidence="3" id="KW-0808">Transferase</keyword>
<gene>
    <name evidence="3" type="ORF">SDJN03_05139</name>
</gene>
<dbReference type="PANTHER" id="PTHR27006:SF585">
    <property type="entry name" value="PROTEIN KINASE DOMAIN-CONTAINING PROTEIN"/>
    <property type="match status" value="1"/>
</dbReference>
<dbReference type="AlphaFoldDB" id="A0AAV6NM79"/>
<feature type="compositionally biased region" description="Basic and acidic residues" evidence="1">
    <location>
        <begin position="98"/>
        <end position="110"/>
    </location>
</feature>
<dbReference type="PANTHER" id="PTHR27006">
    <property type="entry name" value="PROMASTIGOTE SURFACE ANTIGEN PROTEIN PSA"/>
    <property type="match status" value="1"/>
</dbReference>
<feature type="region of interest" description="Disordered" evidence="1">
    <location>
        <begin position="87"/>
        <end position="110"/>
    </location>
</feature>
<dbReference type="EMBL" id="JAGKQH010000004">
    <property type="protein sequence ID" value="KAG6599906.1"/>
    <property type="molecule type" value="Genomic_DNA"/>
</dbReference>
<feature type="non-terminal residue" evidence="3">
    <location>
        <position position="1"/>
    </location>
</feature>
<comment type="caution">
    <text evidence="3">The sequence shown here is derived from an EMBL/GenBank/DDBJ whole genome shotgun (WGS) entry which is preliminary data.</text>
</comment>
<proteinExistence type="predicted"/>
<feature type="domain" description="Serine-threonine/tyrosine-protein kinase catalytic" evidence="2">
    <location>
        <begin position="1"/>
        <end position="68"/>
    </location>
</feature>
<keyword evidence="4" id="KW-1185">Reference proteome</keyword>